<dbReference type="Proteomes" id="UP000252107">
    <property type="component" value="Unassembled WGS sequence"/>
</dbReference>
<dbReference type="EMBL" id="LXQD01000258">
    <property type="protein sequence ID" value="RCJ30580.1"/>
    <property type="molecule type" value="Genomic_DNA"/>
</dbReference>
<dbReference type="Gene3D" id="3.40.50.1820">
    <property type="entry name" value="alpha/beta hydrolase"/>
    <property type="match status" value="1"/>
</dbReference>
<dbReference type="PANTHER" id="PTHR43798:SF33">
    <property type="entry name" value="HYDROLASE, PUTATIVE (AFU_ORTHOLOGUE AFUA_2G14860)-RELATED"/>
    <property type="match status" value="1"/>
</dbReference>
<dbReference type="PANTHER" id="PTHR43798">
    <property type="entry name" value="MONOACYLGLYCEROL LIPASE"/>
    <property type="match status" value="1"/>
</dbReference>
<evidence type="ECO:0000259" key="1">
    <source>
        <dbReference type="Pfam" id="PF00561"/>
    </source>
</evidence>
<evidence type="ECO:0000313" key="3">
    <source>
        <dbReference type="Proteomes" id="UP000252107"/>
    </source>
</evidence>
<gene>
    <name evidence="2" type="ORF">A6770_21050</name>
</gene>
<name>A0A367R3S1_9NOSO</name>
<accession>A0A367R3S1</accession>
<keyword evidence="3" id="KW-1185">Reference proteome</keyword>
<dbReference type="GO" id="GO:0016020">
    <property type="term" value="C:membrane"/>
    <property type="evidence" value="ECO:0007669"/>
    <property type="project" value="TreeGrafter"/>
</dbReference>
<sequence length="283" mass="32002">MPNTRCSISHNSLEDALAGVKIHLRLGVDLQVCHNQGITPSMVFVHGGTGNRFNFRVQYEFAQSQGWEVLAYDLGGHGQSSRYSRYSIGRHSRDLQRLLHHFGIHSPVLCCHSYGVPIGLEFAQHHPVSAIIAIAGGTHDLAPWWEIPLMKFMAGGGRYLYHLPGVQVLNNFLSTSYRHSVIEKFFAENPVPTDFDAYKGLEIFWNYNFFVRHPLPKNLHIPALVITAQKDRMFTRQMGDELASHFDNSTHIHFANAGHLVMAECAELVNQAIADWLNKQVYN</sequence>
<dbReference type="InterPro" id="IPR000073">
    <property type="entry name" value="AB_hydrolase_1"/>
</dbReference>
<organism evidence="2 3">
    <name type="scientific">Nostoc minutum NIES-26</name>
    <dbReference type="NCBI Taxonomy" id="1844469"/>
    <lineage>
        <taxon>Bacteria</taxon>
        <taxon>Bacillati</taxon>
        <taxon>Cyanobacteriota</taxon>
        <taxon>Cyanophyceae</taxon>
        <taxon>Nostocales</taxon>
        <taxon>Nostocaceae</taxon>
        <taxon>Nostoc</taxon>
    </lineage>
</organism>
<dbReference type="SUPFAM" id="SSF53474">
    <property type="entry name" value="alpha/beta-Hydrolases"/>
    <property type="match status" value="1"/>
</dbReference>
<comment type="caution">
    <text evidence="2">The sequence shown here is derived from an EMBL/GenBank/DDBJ whole genome shotgun (WGS) entry which is preliminary data.</text>
</comment>
<evidence type="ECO:0000313" key="2">
    <source>
        <dbReference type="EMBL" id="RCJ30580.1"/>
    </source>
</evidence>
<reference evidence="2" key="1">
    <citation type="submission" date="2016-04" db="EMBL/GenBank/DDBJ databases">
        <authorList>
            <person name="Tabuchi Yagui T.R."/>
        </authorList>
    </citation>
    <scope>NUCLEOTIDE SEQUENCE [LARGE SCALE GENOMIC DNA]</scope>
    <source>
        <strain evidence="2">NIES-26</strain>
    </source>
</reference>
<keyword evidence="2" id="KW-0378">Hydrolase</keyword>
<dbReference type="InterPro" id="IPR000639">
    <property type="entry name" value="Epox_hydrolase-like"/>
</dbReference>
<dbReference type="GO" id="GO:0016787">
    <property type="term" value="F:hydrolase activity"/>
    <property type="evidence" value="ECO:0007669"/>
    <property type="project" value="UniProtKB-KW"/>
</dbReference>
<dbReference type="InterPro" id="IPR050266">
    <property type="entry name" value="AB_hydrolase_sf"/>
</dbReference>
<feature type="domain" description="AB hydrolase-1" evidence="1">
    <location>
        <begin position="40"/>
        <end position="262"/>
    </location>
</feature>
<proteinExistence type="predicted"/>
<dbReference type="AlphaFoldDB" id="A0A367R3S1"/>
<dbReference type="PRINTS" id="PR00412">
    <property type="entry name" value="EPOXHYDRLASE"/>
</dbReference>
<dbReference type="Pfam" id="PF00561">
    <property type="entry name" value="Abhydrolase_1"/>
    <property type="match status" value="1"/>
</dbReference>
<protein>
    <submittedName>
        <fullName evidence="2">Alpha/beta hydrolase</fullName>
    </submittedName>
</protein>
<dbReference type="InterPro" id="IPR029058">
    <property type="entry name" value="AB_hydrolase_fold"/>
</dbReference>